<evidence type="ECO:0000256" key="1">
    <source>
        <dbReference type="ARBA" id="ARBA00005771"/>
    </source>
</evidence>
<dbReference type="PANTHER" id="PTHR11783">
    <property type="entry name" value="SULFOTRANSFERASE SULT"/>
    <property type="match status" value="1"/>
</dbReference>
<comment type="similarity">
    <text evidence="1">Belongs to the sulfotransferase 1 family.</text>
</comment>
<evidence type="ECO:0000313" key="4">
    <source>
        <dbReference type="EMBL" id="KAF2892848.1"/>
    </source>
</evidence>
<keyword evidence="2" id="KW-0808">Transferase</keyword>
<reference evidence="4" key="1">
    <citation type="submission" date="2019-08" db="EMBL/GenBank/DDBJ databases">
        <title>The genome of the North American firefly Photinus pyralis.</title>
        <authorList>
            <consortium name="Photinus pyralis genome working group"/>
            <person name="Fallon T.R."/>
            <person name="Sander Lower S.E."/>
            <person name="Weng J.-K."/>
        </authorList>
    </citation>
    <scope>NUCLEOTIDE SEQUENCE</scope>
    <source>
        <strain evidence="4">TRF0915ILg1</strain>
        <tissue evidence="4">Whole body</tissue>
    </source>
</reference>
<evidence type="ECO:0000256" key="2">
    <source>
        <dbReference type="ARBA" id="ARBA00022679"/>
    </source>
</evidence>
<dbReference type="Gene3D" id="3.40.50.300">
    <property type="entry name" value="P-loop containing nucleotide triphosphate hydrolases"/>
    <property type="match status" value="1"/>
</dbReference>
<dbReference type="GO" id="GO:0008146">
    <property type="term" value="F:sulfotransferase activity"/>
    <property type="evidence" value="ECO:0007669"/>
    <property type="project" value="InterPro"/>
</dbReference>
<dbReference type="InterPro" id="IPR027417">
    <property type="entry name" value="P-loop_NTPase"/>
</dbReference>
<gene>
    <name evidence="4" type="ORF">ILUMI_13327</name>
</gene>
<evidence type="ECO:0000313" key="5">
    <source>
        <dbReference type="Proteomes" id="UP000801492"/>
    </source>
</evidence>
<evidence type="ECO:0000259" key="3">
    <source>
        <dbReference type="Pfam" id="PF00685"/>
    </source>
</evidence>
<organism evidence="4 5">
    <name type="scientific">Ignelater luminosus</name>
    <name type="common">Cucubano</name>
    <name type="synonym">Pyrophorus luminosus</name>
    <dbReference type="NCBI Taxonomy" id="2038154"/>
    <lineage>
        <taxon>Eukaryota</taxon>
        <taxon>Metazoa</taxon>
        <taxon>Ecdysozoa</taxon>
        <taxon>Arthropoda</taxon>
        <taxon>Hexapoda</taxon>
        <taxon>Insecta</taxon>
        <taxon>Pterygota</taxon>
        <taxon>Neoptera</taxon>
        <taxon>Endopterygota</taxon>
        <taxon>Coleoptera</taxon>
        <taxon>Polyphaga</taxon>
        <taxon>Elateriformia</taxon>
        <taxon>Elateroidea</taxon>
        <taxon>Elateridae</taxon>
        <taxon>Agrypninae</taxon>
        <taxon>Pyrophorini</taxon>
        <taxon>Ignelater</taxon>
    </lineage>
</organism>
<name>A0A8K0CXZ9_IGNLU</name>
<proteinExistence type="inferred from homology"/>
<dbReference type="OrthoDB" id="205623at2759"/>
<dbReference type="EMBL" id="VTPC01008415">
    <property type="protein sequence ID" value="KAF2892848.1"/>
    <property type="molecule type" value="Genomic_DNA"/>
</dbReference>
<dbReference type="SUPFAM" id="SSF52540">
    <property type="entry name" value="P-loop containing nucleoside triphosphate hydrolases"/>
    <property type="match status" value="1"/>
</dbReference>
<feature type="domain" description="Sulfotransferase" evidence="3">
    <location>
        <begin position="60"/>
        <end position="327"/>
    </location>
</feature>
<keyword evidence="5" id="KW-1185">Reference proteome</keyword>
<dbReference type="Pfam" id="PF00685">
    <property type="entry name" value="Sulfotransfer_1"/>
    <property type="match status" value="1"/>
</dbReference>
<accession>A0A8K0CXZ9</accession>
<protein>
    <recommendedName>
        <fullName evidence="3">Sulfotransferase domain-containing protein</fullName>
    </recommendedName>
</protein>
<sequence>MDYLNVEPVATDDEIGRIIQEGILDDFCPRLVLLGEERTCMPEYFLNYAERIKNFEVKNDDVWVASYPKTGTTWTQEMVWMIANNVDFKAGEEPLHTRFPFMELSSLFDQKKLFHAMNADLSEQEADSYELAKNMKSPRFIKTHLPFFLLPDQIKNGSKTPKIIYVSRNPKDACVSYYHHGRLLEGWRIDLESFAKVYMADKVAYGSIWKHIFGYWEKRNSLNILFIKYEEMKANLPAVIKRAAKFLEKQLTEEQIKLLTQHLSFESMKNNKAVNIEDFVDKLKKSNFPMEDGAFIRSGIVGKYKEELSPETIKRFDGWIRKNVAGTSFEQEYNFDL</sequence>
<dbReference type="Proteomes" id="UP000801492">
    <property type="component" value="Unassembled WGS sequence"/>
</dbReference>
<comment type="caution">
    <text evidence="4">The sequence shown here is derived from an EMBL/GenBank/DDBJ whole genome shotgun (WGS) entry which is preliminary data.</text>
</comment>
<dbReference type="InterPro" id="IPR000863">
    <property type="entry name" value="Sulfotransferase_dom"/>
</dbReference>
<dbReference type="AlphaFoldDB" id="A0A8K0CXZ9"/>